<protein>
    <recommendedName>
        <fullName evidence="2">DUF3444 domain-containing protein</fullName>
    </recommendedName>
</protein>
<dbReference type="Proteomes" id="UP001177140">
    <property type="component" value="Unassembled WGS sequence"/>
</dbReference>
<dbReference type="AlphaFoldDB" id="A0AA41VY32"/>
<evidence type="ECO:0000256" key="1">
    <source>
        <dbReference type="SAM" id="MobiDB-lite"/>
    </source>
</evidence>
<reference evidence="3" key="1">
    <citation type="submission" date="2022-03" db="EMBL/GenBank/DDBJ databases">
        <title>A functionally conserved STORR gene fusion in Papaver species that diverged 16.8 million years ago.</title>
        <authorList>
            <person name="Catania T."/>
        </authorList>
    </citation>
    <scope>NUCLEOTIDE SEQUENCE</scope>
    <source>
        <strain evidence="3">S-191538</strain>
    </source>
</reference>
<name>A0AA41VY32_PAPNU</name>
<feature type="region of interest" description="Disordered" evidence="1">
    <location>
        <begin position="1"/>
        <end position="21"/>
    </location>
</feature>
<organism evidence="3 4">
    <name type="scientific">Papaver nudicaule</name>
    <name type="common">Iceland poppy</name>
    <dbReference type="NCBI Taxonomy" id="74823"/>
    <lineage>
        <taxon>Eukaryota</taxon>
        <taxon>Viridiplantae</taxon>
        <taxon>Streptophyta</taxon>
        <taxon>Embryophyta</taxon>
        <taxon>Tracheophyta</taxon>
        <taxon>Spermatophyta</taxon>
        <taxon>Magnoliopsida</taxon>
        <taxon>Ranunculales</taxon>
        <taxon>Papaveraceae</taxon>
        <taxon>Papaveroideae</taxon>
        <taxon>Papaver</taxon>
    </lineage>
</organism>
<evidence type="ECO:0000313" key="3">
    <source>
        <dbReference type="EMBL" id="MCL7049674.1"/>
    </source>
</evidence>
<keyword evidence="4" id="KW-1185">Reference proteome</keyword>
<accession>A0AA41VY32</accession>
<feature type="domain" description="DUF3444" evidence="2">
    <location>
        <begin position="30"/>
        <end position="237"/>
    </location>
</feature>
<gene>
    <name evidence="3" type="ORF">MKW94_015375</name>
</gene>
<feature type="compositionally biased region" description="Polar residues" evidence="1">
    <location>
        <begin position="9"/>
        <end position="21"/>
    </location>
</feature>
<dbReference type="Pfam" id="PF11926">
    <property type="entry name" value="DUF3444"/>
    <property type="match status" value="2"/>
</dbReference>
<comment type="caution">
    <text evidence="3">The sequence shown here is derived from an EMBL/GenBank/DDBJ whole genome shotgun (WGS) entry which is preliminary data.</text>
</comment>
<feature type="region of interest" description="Disordered" evidence="1">
    <location>
        <begin position="327"/>
        <end position="358"/>
    </location>
</feature>
<sequence>MEVTDDNTNEGPITASETELASSLDTESNSEILDIPAAEFHAFELSRTEECFEVGDLWAIYDDKDGMPRFYALIDQVESPFKVQITWLDLAPKGQDERVWSRKGLPIACGNFKENKQAATKDVGKFSHRVFLEMGSTPDTYNIYPKKGEIWALFQNWSPNWISNAGNHRMYEYEFAEVLSDFNNESGVSVGYVVKMEGFVSLFKPRKNCGVGPCQVPPNELLRFSHMVPSFRTTGNERKDVPEGCFELDPAALPRTFDEISDPVDVKVSGETINAITNGKLDEVSHPVDVNVNTEAINVITNGILAEVLDPVDVKVNVATINATTDSCRSQEMKETYSPKKRKDLEDTDTADGSNSKSGSCFARSLCVYKKKRGEESGPSLLDKNSEGTDGTDEALSFEADAKDMGADSLEVKISQPLEHVCRVPVAEFYNFENDRSHDKFHAGQVWALNSELDGLPKCYAQISSVELSPDFKMGINMLEACNLPKGVIQWLDKKIPICCGTFTAGKTNVFSDTASFSHLSTGVSASKENMYDIYPKQGEVWALYRNCKSDWTCSDLKKCKYDMVEVQMVYDCWIIVLVLEQVTGFKTVFQAKTEAGFNSTMGVPRIELFRFSHQVPAFRLTEARYGGLRGCLELDPKSMPACLFSTN</sequence>
<proteinExistence type="predicted"/>
<evidence type="ECO:0000259" key="2">
    <source>
        <dbReference type="Pfam" id="PF11926"/>
    </source>
</evidence>
<dbReference type="PANTHER" id="PTHR45089">
    <property type="entry name" value="DNAJ HEAT SHOCK AMINO-TERMINAL DOMAIN PROTEIN-RELATED"/>
    <property type="match status" value="1"/>
</dbReference>
<feature type="compositionally biased region" description="Basic and acidic residues" evidence="1">
    <location>
        <begin position="329"/>
        <end position="338"/>
    </location>
</feature>
<evidence type="ECO:0000313" key="4">
    <source>
        <dbReference type="Proteomes" id="UP001177140"/>
    </source>
</evidence>
<dbReference type="InterPro" id="IPR024593">
    <property type="entry name" value="DUF3444"/>
</dbReference>
<dbReference type="EMBL" id="JAJJMA010318911">
    <property type="protein sequence ID" value="MCL7049674.1"/>
    <property type="molecule type" value="Genomic_DNA"/>
</dbReference>
<feature type="domain" description="DUF3444" evidence="2">
    <location>
        <begin position="422"/>
        <end position="624"/>
    </location>
</feature>